<dbReference type="RefSeq" id="WP_078077668.1">
    <property type="nucleotide sequence ID" value="NZ_CP018047.1"/>
</dbReference>
<reference evidence="1 2" key="1">
    <citation type="submission" date="2016-11" db="EMBL/GenBank/DDBJ databases">
        <title>Complete genome sequence of Streptomyces niveus SCSIO 3406.</title>
        <authorList>
            <person name="Zhu Q."/>
            <person name="Cheng W."/>
            <person name="Song Y."/>
            <person name="Li Q."/>
            <person name="Ju J."/>
        </authorList>
    </citation>
    <scope>NUCLEOTIDE SEQUENCE [LARGE SCALE GENOMIC DNA]</scope>
    <source>
        <strain evidence="1 2">SCSIO 3406</strain>
    </source>
</reference>
<evidence type="ECO:0008006" key="3">
    <source>
        <dbReference type="Google" id="ProtNLM"/>
    </source>
</evidence>
<dbReference type="InterPro" id="IPR016187">
    <property type="entry name" value="CTDL_fold"/>
</dbReference>
<accession>A0A1U9QY41</accession>
<proteinExistence type="predicted"/>
<protein>
    <recommendedName>
        <fullName evidence="3">Sulfatase-modifying factor enzyme domain-containing protein</fullName>
    </recommendedName>
</protein>
<dbReference type="AlphaFoldDB" id="A0A1U9QY41"/>
<keyword evidence="2" id="KW-1185">Reference proteome</keyword>
<gene>
    <name evidence="1" type="ORF">BBN63_25440</name>
</gene>
<name>A0A1U9QY41_STRNV</name>
<dbReference type="EMBL" id="CP018047">
    <property type="protein sequence ID" value="AQU69029.1"/>
    <property type="molecule type" value="Genomic_DNA"/>
</dbReference>
<evidence type="ECO:0000313" key="2">
    <source>
        <dbReference type="Proteomes" id="UP000189677"/>
    </source>
</evidence>
<evidence type="ECO:0000313" key="1">
    <source>
        <dbReference type="EMBL" id="AQU69029.1"/>
    </source>
</evidence>
<dbReference type="OrthoDB" id="4050476at2"/>
<dbReference type="SUPFAM" id="SSF56436">
    <property type="entry name" value="C-type lectin-like"/>
    <property type="match status" value="1"/>
</dbReference>
<dbReference type="KEGG" id="snw:BBN63_25440"/>
<sequence>MSLADLTFDRWRALDRDAAHRLALEAARSADGRLVEFDGAPHLGGVLHRAVVERGGQRFALIPGGEVTVGFDLESWRPLPEQLGSYRTETLAGGFGFDDDLTAHLARYLTPRRTASVPTVLMAVEPWELPDEADSVMEFLTEQELRLPAPDEWEHACGAGARTLFRWGSACPLDREPYGDHDDPAGHRRRTNAFGLRIARDVYEAEATSDPGSVYGGDGGEAVCGGYGAFVAWLPLATANRNPGMAEFLNGPEGEDMGDEFGVRPVLDLG</sequence>
<dbReference type="Proteomes" id="UP000189677">
    <property type="component" value="Chromosome"/>
</dbReference>
<organism evidence="1 2">
    <name type="scientific">Streptomyces niveus</name>
    <name type="common">Streptomyces spheroides</name>
    <dbReference type="NCBI Taxonomy" id="193462"/>
    <lineage>
        <taxon>Bacteria</taxon>
        <taxon>Bacillati</taxon>
        <taxon>Actinomycetota</taxon>
        <taxon>Actinomycetes</taxon>
        <taxon>Kitasatosporales</taxon>
        <taxon>Streptomycetaceae</taxon>
        <taxon>Streptomyces</taxon>
    </lineage>
</organism>